<comment type="caution">
    <text evidence="9">The sequence shown here is derived from an EMBL/GenBank/DDBJ whole genome shotgun (WGS) entry which is preliminary data.</text>
</comment>
<evidence type="ECO:0000313" key="10">
    <source>
        <dbReference type="Proteomes" id="UP000178385"/>
    </source>
</evidence>
<dbReference type="InterPro" id="IPR003416">
    <property type="entry name" value="MgtC/SapB/SrpB/YhiD_fam"/>
</dbReference>
<dbReference type="InterPro" id="IPR049177">
    <property type="entry name" value="MgtC_SapB_SrpB_YhiD_N"/>
</dbReference>
<evidence type="ECO:0000313" key="9">
    <source>
        <dbReference type="EMBL" id="OGY48154.1"/>
    </source>
</evidence>
<gene>
    <name evidence="9" type="ORF">A2840_02225</name>
</gene>
<name>A0A1G1Y7K8_9BACT</name>
<keyword evidence="5 7" id="KW-1133">Transmembrane helix</keyword>
<reference evidence="9 10" key="1">
    <citation type="journal article" date="2016" name="Nat. Commun.">
        <title>Thousands of microbial genomes shed light on interconnected biogeochemical processes in an aquifer system.</title>
        <authorList>
            <person name="Anantharaman K."/>
            <person name="Brown C.T."/>
            <person name="Hug L.A."/>
            <person name="Sharon I."/>
            <person name="Castelle C.J."/>
            <person name="Probst A.J."/>
            <person name="Thomas B.C."/>
            <person name="Singh A."/>
            <person name="Wilkins M.J."/>
            <person name="Karaoz U."/>
            <person name="Brodie E.L."/>
            <person name="Williams K.H."/>
            <person name="Hubbard S.S."/>
            <person name="Banfield J.F."/>
        </authorList>
    </citation>
    <scope>NUCLEOTIDE SEQUENCE [LARGE SCALE GENOMIC DNA]</scope>
</reference>
<feature type="transmembrane region" description="Helical" evidence="7">
    <location>
        <begin position="36"/>
        <end position="54"/>
    </location>
</feature>
<evidence type="ECO:0000256" key="4">
    <source>
        <dbReference type="ARBA" id="ARBA00022692"/>
    </source>
</evidence>
<protein>
    <recommendedName>
        <fullName evidence="8">MgtC/SapB/SrpB/YhiD N-terminal domain-containing protein</fullName>
    </recommendedName>
</protein>
<evidence type="ECO:0000256" key="1">
    <source>
        <dbReference type="ARBA" id="ARBA00004651"/>
    </source>
</evidence>
<dbReference type="Pfam" id="PF02308">
    <property type="entry name" value="MgtC"/>
    <property type="match status" value="1"/>
</dbReference>
<dbReference type="EMBL" id="MHIG01000003">
    <property type="protein sequence ID" value="OGY48154.1"/>
    <property type="molecule type" value="Genomic_DNA"/>
</dbReference>
<evidence type="ECO:0000256" key="7">
    <source>
        <dbReference type="SAM" id="Phobius"/>
    </source>
</evidence>
<evidence type="ECO:0000256" key="6">
    <source>
        <dbReference type="ARBA" id="ARBA00023136"/>
    </source>
</evidence>
<dbReference type="GO" id="GO:0005886">
    <property type="term" value="C:plasma membrane"/>
    <property type="evidence" value="ECO:0007669"/>
    <property type="project" value="UniProtKB-SubCell"/>
</dbReference>
<organism evidence="9 10">
    <name type="scientific">Candidatus Buchananbacteria bacterium RIFCSPHIGHO2_01_FULL_47_11b</name>
    <dbReference type="NCBI Taxonomy" id="1797537"/>
    <lineage>
        <taxon>Bacteria</taxon>
        <taxon>Candidatus Buchananiibacteriota</taxon>
    </lineage>
</organism>
<keyword evidence="6 7" id="KW-0472">Membrane</keyword>
<evidence type="ECO:0000256" key="3">
    <source>
        <dbReference type="ARBA" id="ARBA00022475"/>
    </source>
</evidence>
<dbReference type="PANTHER" id="PTHR33778">
    <property type="entry name" value="PROTEIN MGTC"/>
    <property type="match status" value="1"/>
</dbReference>
<keyword evidence="4 7" id="KW-0812">Transmembrane</keyword>
<dbReference type="AlphaFoldDB" id="A0A1G1Y7K8"/>
<feature type="domain" description="MgtC/SapB/SrpB/YhiD N-terminal" evidence="8">
    <location>
        <begin position="11"/>
        <end position="125"/>
    </location>
</feature>
<evidence type="ECO:0000259" key="8">
    <source>
        <dbReference type="Pfam" id="PF02308"/>
    </source>
</evidence>
<proteinExistence type="inferred from homology"/>
<evidence type="ECO:0000256" key="5">
    <source>
        <dbReference type="ARBA" id="ARBA00022989"/>
    </source>
</evidence>
<comment type="subcellular location">
    <subcellularLocation>
        <location evidence="1">Cell membrane</location>
        <topology evidence="1">Multi-pass membrane protein</topology>
    </subcellularLocation>
</comment>
<feature type="transmembrane region" description="Helical" evidence="7">
    <location>
        <begin position="108"/>
        <end position="126"/>
    </location>
</feature>
<dbReference type="Proteomes" id="UP000178385">
    <property type="component" value="Unassembled WGS sequence"/>
</dbReference>
<feature type="transmembrane region" description="Helical" evidence="7">
    <location>
        <begin position="6"/>
        <end position="24"/>
    </location>
</feature>
<sequence length="142" mass="15068">MLGLDQIILRLLFGTILSGVIGLEREFKHKPAGLRTNILVGVGSTLVMIVSQYFEFDPARIAAGVITGIGFLGAGLIIQDRNEVHGITTAATIWVVSAVGLAAGIGMYAAATATALIALLVLYFFGNDRLRKSIKLPSNKEL</sequence>
<comment type="similarity">
    <text evidence="2">Belongs to the MgtC/SapB family.</text>
</comment>
<dbReference type="PANTHER" id="PTHR33778:SF1">
    <property type="entry name" value="MAGNESIUM TRANSPORTER YHID-RELATED"/>
    <property type="match status" value="1"/>
</dbReference>
<evidence type="ECO:0000256" key="2">
    <source>
        <dbReference type="ARBA" id="ARBA00009298"/>
    </source>
</evidence>
<accession>A0A1G1Y7K8</accession>
<feature type="transmembrane region" description="Helical" evidence="7">
    <location>
        <begin position="60"/>
        <end position="77"/>
    </location>
</feature>
<dbReference type="PRINTS" id="PR01837">
    <property type="entry name" value="MGTCSAPBPROT"/>
</dbReference>
<keyword evidence="3" id="KW-1003">Cell membrane</keyword>